<reference evidence="6 7" key="1">
    <citation type="journal article" date="2021" name="G3 (Bethesda)">
        <title>Improved contiguity of the threespine stickleback genome using long-read sequencing.</title>
        <authorList>
            <person name="Nath S."/>
            <person name="Shaw D.E."/>
            <person name="White M.A."/>
        </authorList>
    </citation>
    <scope>NUCLEOTIDE SEQUENCE [LARGE SCALE GENOMIC DNA]</scope>
    <source>
        <strain evidence="6 7">Lake Benthic</strain>
    </source>
</reference>
<dbReference type="Proteomes" id="UP000007635">
    <property type="component" value="Chromosome III"/>
</dbReference>
<dbReference type="GO" id="GO:0045109">
    <property type="term" value="P:intermediate filament organization"/>
    <property type="evidence" value="ECO:0007669"/>
    <property type="project" value="TreeGrafter"/>
</dbReference>
<feature type="compositionally biased region" description="Pro residues" evidence="4">
    <location>
        <begin position="1"/>
        <end position="10"/>
    </location>
</feature>
<dbReference type="PANTHER" id="PTHR23239:SF32">
    <property type="entry name" value="PHAKININ"/>
    <property type="match status" value="1"/>
</dbReference>
<dbReference type="RefSeq" id="XP_040028030.1">
    <property type="nucleotide sequence ID" value="XM_040172096.1"/>
</dbReference>
<dbReference type="Gene3D" id="1.20.5.170">
    <property type="match status" value="1"/>
</dbReference>
<dbReference type="OMA" id="ETIRIQW"/>
<dbReference type="InterPro" id="IPR039008">
    <property type="entry name" value="IF_rod_dom"/>
</dbReference>
<accession>A0AAQ4NXE5</accession>
<dbReference type="Ensembl" id="ENSGACT00000053828.1">
    <property type="protein sequence ID" value="ENSGACP00000063001.1"/>
    <property type="gene ID" value="ENSGACG00000002441.2"/>
</dbReference>
<feature type="coiled-coil region" evidence="3">
    <location>
        <begin position="208"/>
        <end position="249"/>
    </location>
</feature>
<accession>G3NCZ1</accession>
<keyword evidence="1" id="KW-0403">Intermediate filament</keyword>
<evidence type="ECO:0000256" key="1">
    <source>
        <dbReference type="ARBA" id="ARBA00022754"/>
    </source>
</evidence>
<dbReference type="STRING" id="69293.ENSGACP00000003191"/>
<dbReference type="PANTHER" id="PTHR23239">
    <property type="entry name" value="INTERMEDIATE FILAMENT"/>
    <property type="match status" value="1"/>
</dbReference>
<dbReference type="eggNOG" id="ENOG502QTD1">
    <property type="taxonomic scope" value="Eukaryota"/>
</dbReference>
<dbReference type="GeneTree" id="ENSGT00940000159820"/>
<sequence length="445" mass="49807">MFPELRPPINPGAGGSGRFCPREISMPLPPRRRSSFLAQPSSERPAPSSCKRVGPTPRGVFVGSAPPMGGGYSVGTRVSRRALGISSVFLQGMRSSAAPVVIRPAGAAAAGGLNMCLVEYRHKVRALEHLNRQLEEHIRLSLDRKASRAGAWGPLRREWEDVYRQVSEAILDNARLILQTENVQANAEDFKERFENELPFRKAVEDEISSLYKVIDDANLTKAELEEQMENMRADLRNLEQNHEQDVQVLYSQMAGVELRDKPDASIETSLDQILAYIRCHWEKVMERNRAETDSYLECKEVQCVRSRLSPEEEQVEALKAECHDTGCKIQSLQAETESIRALRRGLENSLGDARRWHEMEQQNLGSLVAKLEAELSDVHGEIEEQRRDYDTLLGNKQHLEQEIGIYHGILDGEESRFHPAYLACPGQHSEPEGATGGSAPPGPQ</sequence>
<keyword evidence="7" id="KW-1185">Reference proteome</keyword>
<keyword evidence="2 3" id="KW-0175">Coiled coil</keyword>
<evidence type="ECO:0000313" key="7">
    <source>
        <dbReference type="Proteomes" id="UP000007635"/>
    </source>
</evidence>
<dbReference type="GO" id="GO:0005198">
    <property type="term" value="F:structural molecule activity"/>
    <property type="evidence" value="ECO:0007669"/>
    <property type="project" value="InterPro"/>
</dbReference>
<evidence type="ECO:0000259" key="5">
    <source>
        <dbReference type="PROSITE" id="PS51842"/>
    </source>
</evidence>
<evidence type="ECO:0000313" key="6">
    <source>
        <dbReference type="Ensembl" id="ENSGACP00000031097.1"/>
    </source>
</evidence>
<dbReference type="Ensembl" id="ENSGACT00000070242.1">
    <property type="protein sequence ID" value="ENSGACP00000031097.1"/>
    <property type="gene ID" value="ENSGACG00000002441.2"/>
</dbReference>
<evidence type="ECO:0000256" key="4">
    <source>
        <dbReference type="SAM" id="MobiDB-lite"/>
    </source>
</evidence>
<organism evidence="6 7">
    <name type="scientific">Gasterosteus aculeatus aculeatus</name>
    <name type="common">three-spined stickleback</name>
    <dbReference type="NCBI Taxonomy" id="481459"/>
    <lineage>
        <taxon>Eukaryota</taxon>
        <taxon>Metazoa</taxon>
        <taxon>Chordata</taxon>
        <taxon>Craniata</taxon>
        <taxon>Vertebrata</taxon>
        <taxon>Euteleostomi</taxon>
        <taxon>Actinopterygii</taxon>
        <taxon>Neopterygii</taxon>
        <taxon>Teleostei</taxon>
        <taxon>Neoteleostei</taxon>
        <taxon>Acanthomorphata</taxon>
        <taxon>Eupercaria</taxon>
        <taxon>Perciformes</taxon>
        <taxon>Cottioidei</taxon>
        <taxon>Gasterosteales</taxon>
        <taxon>Gasterosteidae</taxon>
        <taxon>Gasterosteus</taxon>
    </lineage>
</organism>
<dbReference type="GeneID" id="120816477"/>
<dbReference type="AlphaFoldDB" id="A0AAQ4NXE5"/>
<reference evidence="6" key="2">
    <citation type="submission" date="2025-05" db="UniProtKB">
        <authorList>
            <consortium name="Ensembl"/>
        </authorList>
    </citation>
    <scope>IDENTIFICATION</scope>
</reference>
<protein>
    <submittedName>
        <fullName evidence="6">Beaded filament structural protein 2, phakinin</fullName>
    </submittedName>
</protein>
<feature type="region of interest" description="Disordered" evidence="4">
    <location>
        <begin position="426"/>
        <end position="445"/>
    </location>
</feature>
<dbReference type="GO" id="GO:0005882">
    <property type="term" value="C:intermediate filament"/>
    <property type="evidence" value="ECO:0007669"/>
    <property type="project" value="UniProtKB-KW"/>
</dbReference>
<feature type="domain" description="IF rod" evidence="5">
    <location>
        <begin position="1"/>
        <end position="418"/>
    </location>
</feature>
<dbReference type="PROSITE" id="PS51842">
    <property type="entry name" value="IF_ROD_2"/>
    <property type="match status" value="1"/>
</dbReference>
<name>A0AAQ4NXE5_GASAC</name>
<dbReference type="Ensembl" id="ENSGACT00000003202.2">
    <property type="protein sequence ID" value="ENSGACP00000003191.2"/>
    <property type="gene ID" value="ENSGACG00000002441.2"/>
</dbReference>
<proteinExistence type="predicted"/>
<dbReference type="Gene3D" id="1.20.5.1160">
    <property type="entry name" value="Vasodilator-stimulated phosphoprotein"/>
    <property type="match status" value="1"/>
</dbReference>
<evidence type="ECO:0000256" key="2">
    <source>
        <dbReference type="ARBA" id="ARBA00023054"/>
    </source>
</evidence>
<dbReference type="SMART" id="SM01391">
    <property type="entry name" value="Filament"/>
    <property type="match status" value="1"/>
</dbReference>
<dbReference type="Bgee" id="ENSGACG00000002441">
    <property type="expression patterns" value="Expressed in camera-type eye"/>
</dbReference>
<dbReference type="Pfam" id="PF00038">
    <property type="entry name" value="Filament"/>
    <property type="match status" value="1"/>
</dbReference>
<dbReference type="SUPFAM" id="SSF64593">
    <property type="entry name" value="Intermediate filament protein, coiled coil region"/>
    <property type="match status" value="1"/>
</dbReference>
<dbReference type="Gene3D" id="1.20.5.500">
    <property type="entry name" value="Single helix bin"/>
    <property type="match status" value="1"/>
</dbReference>
<dbReference type="CTD" id="8419"/>
<dbReference type="PRINTS" id="PR01248">
    <property type="entry name" value="TYPE1KERATIN"/>
</dbReference>
<feature type="region of interest" description="Disordered" evidence="4">
    <location>
        <begin position="1"/>
        <end position="66"/>
    </location>
</feature>
<feature type="coiled-coil region" evidence="3">
    <location>
        <begin position="369"/>
        <end position="403"/>
    </location>
</feature>
<evidence type="ECO:0000256" key="3">
    <source>
        <dbReference type="SAM" id="Coils"/>
    </source>
</evidence>
<dbReference type="InterPro" id="IPR002957">
    <property type="entry name" value="Keratin_I"/>
</dbReference>